<keyword evidence="11" id="KW-1185">Reference proteome</keyword>
<dbReference type="InterPro" id="IPR032675">
    <property type="entry name" value="LRR_dom_sf"/>
</dbReference>
<dbReference type="PANTHER" id="PTHR36766:SF48">
    <property type="entry name" value="DISEASE RESISTANCE PROTEIN RGA3"/>
    <property type="match status" value="1"/>
</dbReference>
<dbReference type="GO" id="GO:0009626">
    <property type="term" value="P:plant-type hypersensitive response"/>
    <property type="evidence" value="ECO:0007669"/>
    <property type="project" value="UniProtKB-ARBA"/>
</dbReference>
<keyword evidence="4" id="KW-0547">Nucleotide-binding</keyword>
<accession>A0A6J0PEV3</accession>
<evidence type="ECO:0000259" key="7">
    <source>
        <dbReference type="Pfam" id="PF00931"/>
    </source>
</evidence>
<dbReference type="Gene3D" id="1.10.8.430">
    <property type="entry name" value="Helical domain of apoptotic protease-activating factors"/>
    <property type="match status" value="1"/>
</dbReference>
<dbReference type="GO" id="GO:0042742">
    <property type="term" value="P:defense response to bacterium"/>
    <property type="evidence" value="ECO:0007669"/>
    <property type="project" value="UniProtKB-ARBA"/>
</dbReference>
<dbReference type="FunCoup" id="A0A6J0PEV3">
    <property type="interactions" value="3"/>
</dbReference>
<dbReference type="OrthoDB" id="777601at2759"/>
<dbReference type="Pfam" id="PF00931">
    <property type="entry name" value="NB-ARC"/>
    <property type="match status" value="1"/>
</dbReference>
<dbReference type="PANTHER" id="PTHR36766">
    <property type="entry name" value="PLANT BROAD-SPECTRUM MILDEW RESISTANCE PROTEIN RPW8"/>
    <property type="match status" value="1"/>
</dbReference>
<dbReference type="Gene3D" id="1.10.10.10">
    <property type="entry name" value="Winged helix-like DNA-binding domain superfamily/Winged helix DNA-binding domain"/>
    <property type="match status" value="1"/>
</dbReference>
<dbReference type="Gene3D" id="1.20.5.4130">
    <property type="match status" value="1"/>
</dbReference>
<dbReference type="GO" id="GO:0043531">
    <property type="term" value="F:ADP binding"/>
    <property type="evidence" value="ECO:0007669"/>
    <property type="project" value="InterPro"/>
</dbReference>
<feature type="domain" description="Disease resistance protein winged helix" evidence="9">
    <location>
        <begin position="427"/>
        <end position="499"/>
    </location>
</feature>
<evidence type="ECO:0000259" key="9">
    <source>
        <dbReference type="Pfam" id="PF23559"/>
    </source>
</evidence>
<evidence type="ECO:0000259" key="8">
    <source>
        <dbReference type="Pfam" id="PF18052"/>
    </source>
</evidence>
<dbReference type="InterPro" id="IPR036388">
    <property type="entry name" value="WH-like_DNA-bd_sf"/>
</dbReference>
<feature type="domain" description="Disease resistance N-terminal" evidence="8">
    <location>
        <begin position="14"/>
        <end position="101"/>
    </location>
</feature>
<dbReference type="InterPro" id="IPR001611">
    <property type="entry name" value="Leu-rich_rpt"/>
</dbReference>
<evidence type="ECO:0000313" key="12">
    <source>
        <dbReference type="RefSeq" id="XP_019704366.1"/>
    </source>
</evidence>
<dbReference type="FunFam" id="3.40.50.300:FF:001091">
    <property type="entry name" value="Probable disease resistance protein At1g61300"/>
    <property type="match status" value="1"/>
</dbReference>
<evidence type="ECO:0000256" key="5">
    <source>
        <dbReference type="ARBA" id="ARBA00022821"/>
    </source>
</evidence>
<dbReference type="InParanoid" id="A0A6J0PEV3"/>
<evidence type="ECO:0000256" key="6">
    <source>
        <dbReference type="ARBA" id="ARBA00022840"/>
    </source>
</evidence>
<evidence type="ECO:0000256" key="3">
    <source>
        <dbReference type="ARBA" id="ARBA00022737"/>
    </source>
</evidence>
<dbReference type="InterPro" id="IPR027417">
    <property type="entry name" value="P-loop_NTPase"/>
</dbReference>
<sequence>MAEAAVIAAVSPILKLVIDKLNSGFCEELGLARGVNSDIGRLESVLTTIHDVLDDAQRRSIGDKALTGWLRKLKDAAFDADDVVDEFQYEALRRRNQRRNQLIGTVSDFVSPNNQIAFRLKMARKIKKIHNRLNHIAEERSKFHLAEGTTPGRALDRETFSIVNESEVYGRDEDKEKIINFLVSADDGSDVSVLPIVGLGGVGKTTLAQLAYNDQGIEEHFDLKLWVCVSVDFSIDKIIKAIIECATGQKCDLSKLEAAQRQLRDKLSGRRFLLVLDDIWNEDEAEWERLKTLLTGGMQGSKIITTTRSKVVARIMGTVAPHELQVLTSADCWTLFKQRAFGPEREETPRLVEIGKQIVEKCRGLPLAAKSLGSLMRFKTEEAEWVHLRDSELWRLPLNENGVLPALQLSYDHLPSYLKQCFAYCSIFPKDYEIDRQKLIQLWIAEGFIQTSDGDMHEEEVGKQYFNRLLWISFFQDIREDDYKNRWVCKMHDLVHDLACSVARDESSIMREGITRSIPHGCRYSSIDYVGRMSSTALKAAFEAKKLRSLILLDQIYTRGIAVKEFIFHMMSSLTYLRALDLHGANINELPCSISRLKHLRLLDLSENSIVALPGWITNLRNLRTLNLAKCGSLKSLPEGMSNMSSLRHLDIRGRGLICMPRWFGRLTSLQTMTMFVVGKEHGRTISELEHLNLIGGDLEITELRNVEDPMEATKANLASKTNLHSLGLMWKRPSYMEIRASLVGDMEQVFELTASPVGDVEQVFERLQPHSNLKALRIWHYPGVNFPTWMTRMELASSPIRNLVRIILGDLRRCERLPTLGHLPFLQKIGISMRAVKRIGVEFYGDGGIFPSLRSLDMSDFRDLEEWSTEATATRQLMTAFPCLESFTLIRCPKLRVLPHIPPSVVKVSIDSDRLLSAVRTGGSYKLRDLTIINCEALLLSSWWEWMQDLTALTRLHIHENKLMCLPESILQLHVPSCWEWMQDLTALTTLNIRDNKLMCLPERILQLRVPSLKIFCLDCKNLKSISGEERDKQQQPPTFFMTIQELQIYSSNELTALPEWLGSLTSLRCLKLENCSKLAMLPDGLQLRELFTGNCPQLRTRYEWDRGED</sequence>
<dbReference type="InterPro" id="IPR041118">
    <property type="entry name" value="Rx_N"/>
</dbReference>
<gene>
    <name evidence="12" type="primary">LOC105042281</name>
</gene>
<dbReference type="Pfam" id="PF13855">
    <property type="entry name" value="LRR_8"/>
    <property type="match status" value="1"/>
</dbReference>
<keyword evidence="3" id="KW-0677">Repeat</keyword>
<dbReference type="SMART" id="SM00369">
    <property type="entry name" value="LRR_TYP"/>
    <property type="match status" value="4"/>
</dbReference>
<evidence type="ECO:0000313" key="11">
    <source>
        <dbReference type="Proteomes" id="UP000504607"/>
    </source>
</evidence>
<evidence type="ECO:0000259" key="10">
    <source>
        <dbReference type="Pfam" id="PF25019"/>
    </source>
</evidence>
<evidence type="ECO:0000256" key="2">
    <source>
        <dbReference type="ARBA" id="ARBA00022614"/>
    </source>
</evidence>
<dbReference type="PRINTS" id="PR00364">
    <property type="entry name" value="DISEASERSIST"/>
</dbReference>
<dbReference type="SUPFAM" id="SSF52540">
    <property type="entry name" value="P-loop containing nucleoside triphosphate hydrolases"/>
    <property type="match status" value="1"/>
</dbReference>
<feature type="domain" description="R13L1/DRL21-like LRR repeat region" evidence="10">
    <location>
        <begin position="686"/>
        <end position="832"/>
    </location>
</feature>
<keyword evidence="2" id="KW-0433">Leucine-rich repeat</keyword>
<dbReference type="Pfam" id="PF18052">
    <property type="entry name" value="Rx_N"/>
    <property type="match status" value="1"/>
</dbReference>
<dbReference type="InterPro" id="IPR042197">
    <property type="entry name" value="Apaf_helical"/>
</dbReference>
<dbReference type="Pfam" id="PF25019">
    <property type="entry name" value="LRR_R13L1-DRL21"/>
    <property type="match status" value="1"/>
</dbReference>
<dbReference type="InterPro" id="IPR056789">
    <property type="entry name" value="LRR_R13L1-DRL21"/>
</dbReference>
<dbReference type="GO" id="GO:0005524">
    <property type="term" value="F:ATP binding"/>
    <property type="evidence" value="ECO:0007669"/>
    <property type="project" value="UniProtKB-KW"/>
</dbReference>
<evidence type="ECO:0000256" key="4">
    <source>
        <dbReference type="ARBA" id="ARBA00022741"/>
    </source>
</evidence>
<feature type="domain" description="NB-ARC" evidence="7">
    <location>
        <begin position="172"/>
        <end position="341"/>
    </location>
</feature>
<dbReference type="InterPro" id="IPR003591">
    <property type="entry name" value="Leu-rich_rpt_typical-subtyp"/>
</dbReference>
<dbReference type="Gene3D" id="3.80.10.10">
    <property type="entry name" value="Ribonuclease Inhibitor"/>
    <property type="match status" value="2"/>
</dbReference>
<dbReference type="Proteomes" id="UP000504607">
    <property type="component" value="Chromosome 3"/>
</dbReference>
<keyword evidence="6" id="KW-0067">ATP-binding</keyword>
<dbReference type="AlphaFoldDB" id="A0A6J0PEV3"/>
<dbReference type="FunFam" id="1.10.10.10:FF:000322">
    <property type="entry name" value="Probable disease resistance protein At1g63360"/>
    <property type="match status" value="1"/>
</dbReference>
<dbReference type="KEGG" id="egu:105042281"/>
<dbReference type="Gene3D" id="3.40.50.300">
    <property type="entry name" value="P-loop containing nucleotide triphosphate hydrolases"/>
    <property type="match status" value="1"/>
</dbReference>
<dbReference type="Pfam" id="PF23559">
    <property type="entry name" value="WHD_DRP"/>
    <property type="match status" value="1"/>
</dbReference>
<name>A0A6J0PEV3_ELAGV</name>
<proteinExistence type="inferred from homology"/>
<dbReference type="GeneID" id="105042281"/>
<comment type="similarity">
    <text evidence="1">Belongs to the disease resistance NB-LRR family.</text>
</comment>
<protein>
    <submittedName>
        <fullName evidence="12">Disease resistance protein RGA1</fullName>
    </submittedName>
</protein>
<reference evidence="12" key="1">
    <citation type="submission" date="2025-08" db="UniProtKB">
        <authorList>
            <consortium name="RefSeq"/>
        </authorList>
    </citation>
    <scope>IDENTIFICATION</scope>
</reference>
<organism evidence="11 12">
    <name type="scientific">Elaeis guineensis var. tenera</name>
    <name type="common">Oil palm</name>
    <dbReference type="NCBI Taxonomy" id="51953"/>
    <lineage>
        <taxon>Eukaryota</taxon>
        <taxon>Viridiplantae</taxon>
        <taxon>Streptophyta</taxon>
        <taxon>Embryophyta</taxon>
        <taxon>Tracheophyta</taxon>
        <taxon>Spermatophyta</taxon>
        <taxon>Magnoliopsida</taxon>
        <taxon>Liliopsida</taxon>
        <taxon>Arecaceae</taxon>
        <taxon>Arecoideae</taxon>
        <taxon>Cocoseae</taxon>
        <taxon>Elaeidinae</taxon>
        <taxon>Elaeis</taxon>
    </lineage>
</organism>
<dbReference type="SUPFAM" id="SSF52058">
    <property type="entry name" value="L domain-like"/>
    <property type="match status" value="2"/>
</dbReference>
<dbReference type="InterPro" id="IPR002182">
    <property type="entry name" value="NB-ARC"/>
</dbReference>
<evidence type="ECO:0000256" key="1">
    <source>
        <dbReference type="ARBA" id="ARBA00008894"/>
    </source>
</evidence>
<dbReference type="InterPro" id="IPR058922">
    <property type="entry name" value="WHD_DRP"/>
</dbReference>
<keyword evidence="5" id="KW-0611">Plant defense</keyword>
<dbReference type="RefSeq" id="XP_019704366.1">
    <property type="nucleotide sequence ID" value="XM_019848807.2"/>
</dbReference>
<dbReference type="GO" id="GO:0002758">
    <property type="term" value="P:innate immune response-activating signaling pathway"/>
    <property type="evidence" value="ECO:0007669"/>
    <property type="project" value="UniProtKB-ARBA"/>
</dbReference>